<dbReference type="Pfam" id="PF00168">
    <property type="entry name" value="C2"/>
    <property type="match status" value="1"/>
</dbReference>
<feature type="compositionally biased region" description="Pro residues" evidence="1">
    <location>
        <begin position="632"/>
        <end position="641"/>
    </location>
</feature>
<evidence type="ECO:0000313" key="3">
    <source>
        <dbReference type="EMBL" id="KAJ4473513.1"/>
    </source>
</evidence>
<feature type="compositionally biased region" description="Low complexity" evidence="1">
    <location>
        <begin position="553"/>
        <end position="565"/>
    </location>
</feature>
<dbReference type="SUPFAM" id="SSF49562">
    <property type="entry name" value="C2 domain (Calcium/lipid-binding domain, CaLB)"/>
    <property type="match status" value="1"/>
</dbReference>
<accession>A0ABQ8V6H5</accession>
<dbReference type="InterPro" id="IPR037791">
    <property type="entry name" value="C2_fungal_Inn1"/>
</dbReference>
<feature type="compositionally biased region" description="Pro residues" evidence="1">
    <location>
        <begin position="543"/>
        <end position="552"/>
    </location>
</feature>
<dbReference type="PROSITE" id="PS50004">
    <property type="entry name" value="C2"/>
    <property type="match status" value="1"/>
</dbReference>
<feature type="region of interest" description="Disordered" evidence="1">
    <location>
        <begin position="69"/>
        <end position="93"/>
    </location>
</feature>
<name>A0ABQ8V6H5_9AGAR</name>
<feature type="compositionally biased region" description="Polar residues" evidence="1">
    <location>
        <begin position="483"/>
        <end position="498"/>
    </location>
</feature>
<dbReference type="InterPro" id="IPR000008">
    <property type="entry name" value="C2_dom"/>
</dbReference>
<comment type="caution">
    <text evidence="3">The sequence shown here is derived from an EMBL/GenBank/DDBJ whole genome shotgun (WGS) entry which is preliminary data.</text>
</comment>
<feature type="region of interest" description="Disordered" evidence="1">
    <location>
        <begin position="442"/>
        <end position="650"/>
    </location>
</feature>
<feature type="domain" description="C2" evidence="2">
    <location>
        <begin position="1"/>
        <end position="137"/>
    </location>
</feature>
<feature type="compositionally biased region" description="Polar residues" evidence="1">
    <location>
        <begin position="442"/>
        <end position="454"/>
    </location>
</feature>
<keyword evidence="4" id="KW-1185">Reference proteome</keyword>
<feature type="compositionally biased region" description="Polar residues" evidence="1">
    <location>
        <begin position="518"/>
        <end position="530"/>
    </location>
</feature>
<dbReference type="PANTHER" id="PTHR47052:SF3">
    <property type="entry name" value="INGRESSION PROTEIN 1"/>
    <property type="match status" value="1"/>
</dbReference>
<sequence length="661" mass="71673">MTTAAREIGTLVVVVLKANHLPNKRHIGKQDPYCAVTFDGQTRRTKAIKKGGQHPEWDEEIRFQLYEDDEEPSQAEPTTSGTPPPLPLKSDQPSKIKGGMFMKVAAYADDAREPDLIGEGLVDLTEVITKGESDEWYTLTYKDRFAGKVYLEMTLYSNEPEPPKKKKTAILTNNGEYIGPGVFVEESSAGVTNRIVSSSMIQDHNRRQSDSYSIRPSSSLAQLDLYQAPYEQNQSVDSITRNFGEFGVSNSNRRETLPSSGSSYRSTSSMGLSTVSSQSSLYEPTESAFRPVTPNGPVPYPVDYDSVQPQPSSYRPPPPVRKARYSVPTSSSGFVPLPNPGSVLHSSTSSVFNVPPPNGTYPPPPSQTPMSAPYNPPSVMYDTGIHHVPSQTPLPLPPNGTSLGSYDVGGYPAALSQTPFPNSYASHIPHLHSFDNGPTIPLTDSYTYSQQGTFSIPPPPPPLPSQLAPASPSTPIEAYTGYTVPSPSRDQIGSSNGSRPLPPQPHGVPPPPPPFPLDQQQFGTYNNSYINPPGQVGVNGYAPVPPPPPLPSPQSQSPLNGSPQSHFPSEGRISSVSSKNLPVPPPPHMPNRRVSLPQPPIHANSYPPLPQPPSDFRGIPPPQISHIQSFYPGPPPRPPTQPSYHHDSTSQFQNAYHVYQG</sequence>
<organism evidence="3 4">
    <name type="scientific">Lentinula lateritia</name>
    <dbReference type="NCBI Taxonomy" id="40482"/>
    <lineage>
        <taxon>Eukaryota</taxon>
        <taxon>Fungi</taxon>
        <taxon>Dikarya</taxon>
        <taxon>Basidiomycota</taxon>
        <taxon>Agaricomycotina</taxon>
        <taxon>Agaricomycetes</taxon>
        <taxon>Agaricomycetidae</taxon>
        <taxon>Agaricales</taxon>
        <taxon>Marasmiineae</taxon>
        <taxon>Omphalotaceae</taxon>
        <taxon>Lentinula</taxon>
    </lineage>
</organism>
<feature type="compositionally biased region" description="Low complexity" evidence="1">
    <location>
        <begin position="259"/>
        <end position="280"/>
    </location>
</feature>
<dbReference type="CDD" id="cd08681">
    <property type="entry name" value="C2_fungal_Inn1p-like"/>
    <property type="match status" value="1"/>
</dbReference>
<feature type="region of interest" description="Disordered" evidence="1">
    <location>
        <begin position="245"/>
        <end position="327"/>
    </location>
</feature>
<protein>
    <recommendedName>
        <fullName evidence="2">C2 domain-containing protein</fullName>
    </recommendedName>
</protein>
<feature type="compositionally biased region" description="Pro residues" evidence="1">
    <location>
        <begin position="500"/>
        <end position="516"/>
    </location>
</feature>
<reference evidence="3" key="1">
    <citation type="submission" date="2022-08" db="EMBL/GenBank/DDBJ databases">
        <title>A Global Phylogenomic Analysis of the Shiitake Genus Lentinula.</title>
        <authorList>
            <consortium name="DOE Joint Genome Institute"/>
            <person name="Sierra-Patev S."/>
            <person name="Min B."/>
            <person name="Naranjo-Ortiz M."/>
            <person name="Looney B."/>
            <person name="Konkel Z."/>
            <person name="Slot J.C."/>
            <person name="Sakamoto Y."/>
            <person name="Steenwyk J.L."/>
            <person name="Rokas A."/>
            <person name="Carro J."/>
            <person name="Camarero S."/>
            <person name="Ferreira P."/>
            <person name="Molpeceres G."/>
            <person name="Ruiz-Duenas F.J."/>
            <person name="Serrano A."/>
            <person name="Henrissat B."/>
            <person name="Drula E."/>
            <person name="Hughes K.W."/>
            <person name="Mata J.L."/>
            <person name="Ishikawa N.K."/>
            <person name="Vargas-Isla R."/>
            <person name="Ushijima S."/>
            <person name="Smith C.A."/>
            <person name="Ahrendt S."/>
            <person name="Andreopoulos W."/>
            <person name="He G."/>
            <person name="Labutti K."/>
            <person name="Lipzen A."/>
            <person name="Ng V."/>
            <person name="Riley R."/>
            <person name="Sandor L."/>
            <person name="Barry K."/>
            <person name="Martinez A.T."/>
            <person name="Xiao Y."/>
            <person name="Gibbons J.G."/>
            <person name="Terashima K."/>
            <person name="Grigoriev I.V."/>
            <person name="Hibbett D.S."/>
        </authorList>
    </citation>
    <scope>NUCLEOTIDE SEQUENCE</scope>
    <source>
        <strain evidence="3">RHP3577 ss4</strain>
    </source>
</reference>
<evidence type="ECO:0000259" key="2">
    <source>
        <dbReference type="PROSITE" id="PS50004"/>
    </source>
</evidence>
<dbReference type="Proteomes" id="UP001150217">
    <property type="component" value="Unassembled WGS sequence"/>
</dbReference>
<dbReference type="EMBL" id="JANVFT010000080">
    <property type="protein sequence ID" value="KAJ4473513.1"/>
    <property type="molecule type" value="Genomic_DNA"/>
</dbReference>
<feature type="compositionally biased region" description="Pro residues" evidence="1">
    <location>
        <begin position="607"/>
        <end position="623"/>
    </location>
</feature>
<dbReference type="SMART" id="SM00239">
    <property type="entry name" value="C2"/>
    <property type="match status" value="1"/>
</dbReference>
<feature type="compositionally biased region" description="Low complexity" evidence="1">
    <location>
        <begin position="465"/>
        <end position="475"/>
    </location>
</feature>
<dbReference type="Gene3D" id="2.60.40.150">
    <property type="entry name" value="C2 domain"/>
    <property type="match status" value="1"/>
</dbReference>
<evidence type="ECO:0000313" key="4">
    <source>
        <dbReference type="Proteomes" id="UP001150217"/>
    </source>
</evidence>
<proteinExistence type="predicted"/>
<dbReference type="InterPro" id="IPR052981">
    <property type="entry name" value="Ingression_C2_domain"/>
</dbReference>
<evidence type="ECO:0000256" key="1">
    <source>
        <dbReference type="SAM" id="MobiDB-lite"/>
    </source>
</evidence>
<gene>
    <name evidence="3" type="ORF">C8R41DRAFT_888333</name>
</gene>
<dbReference type="PANTHER" id="PTHR47052">
    <property type="entry name" value="CONSERVED SERINE PROLINE-RICH PROTEIN (AFU_ORTHOLOGUE AFUA_2G01790)"/>
    <property type="match status" value="1"/>
</dbReference>
<dbReference type="InterPro" id="IPR035892">
    <property type="entry name" value="C2_domain_sf"/>
</dbReference>